<accession>A0A1G7YGD3</accession>
<feature type="transmembrane region" description="Helical" evidence="1">
    <location>
        <begin position="12"/>
        <end position="30"/>
    </location>
</feature>
<dbReference type="EMBL" id="LT629692">
    <property type="protein sequence ID" value="SDG95426.1"/>
    <property type="molecule type" value="Genomic_DNA"/>
</dbReference>
<gene>
    <name evidence="2" type="ORF">SAMN04489810_1743</name>
</gene>
<dbReference type="Proteomes" id="UP000199009">
    <property type="component" value="Chromosome I"/>
</dbReference>
<keyword evidence="1" id="KW-0812">Transmembrane</keyword>
<proteinExistence type="predicted"/>
<reference evidence="2 3" key="1">
    <citation type="submission" date="2016-10" db="EMBL/GenBank/DDBJ databases">
        <authorList>
            <person name="de Groot N.N."/>
        </authorList>
    </citation>
    <scope>NUCLEOTIDE SEQUENCE [LARGE SCALE GENOMIC DNA]</scope>
    <source>
        <strain evidence="2 3">DSM 23142</strain>
    </source>
</reference>
<evidence type="ECO:0000313" key="3">
    <source>
        <dbReference type="Proteomes" id="UP000199009"/>
    </source>
</evidence>
<feature type="transmembrane region" description="Helical" evidence="1">
    <location>
        <begin position="81"/>
        <end position="100"/>
    </location>
</feature>
<feature type="transmembrane region" description="Helical" evidence="1">
    <location>
        <begin position="120"/>
        <end position="142"/>
    </location>
</feature>
<keyword evidence="3" id="KW-1185">Reference proteome</keyword>
<feature type="transmembrane region" description="Helical" evidence="1">
    <location>
        <begin position="42"/>
        <end position="60"/>
    </location>
</feature>
<sequence length="157" mass="16536">MNWGALVPFIRDWVLIATVPVWLPLGITALVRGSVADAKVELPIAAALFAYALALAAAFLDDLSHTSSPIKAFTVLRPISVLIKWATVVIASAAIGVLALQELLRGSGELTLATADTVFVSAALAAACFLLSFFVVLFGDGARTRGIPRRSRSETDS</sequence>
<name>A0A1G7YGD3_9MICO</name>
<keyword evidence="1" id="KW-0472">Membrane</keyword>
<evidence type="ECO:0000256" key="1">
    <source>
        <dbReference type="SAM" id="Phobius"/>
    </source>
</evidence>
<dbReference type="AlphaFoldDB" id="A0A1G7YGD3"/>
<organism evidence="2 3">
    <name type="scientific">Microbacterium pygmaeum</name>
    <dbReference type="NCBI Taxonomy" id="370764"/>
    <lineage>
        <taxon>Bacteria</taxon>
        <taxon>Bacillati</taxon>
        <taxon>Actinomycetota</taxon>
        <taxon>Actinomycetes</taxon>
        <taxon>Micrococcales</taxon>
        <taxon>Microbacteriaceae</taxon>
        <taxon>Microbacterium</taxon>
    </lineage>
</organism>
<keyword evidence="1" id="KW-1133">Transmembrane helix</keyword>
<protein>
    <submittedName>
        <fullName evidence="2">Uncharacterized protein</fullName>
    </submittedName>
</protein>
<evidence type="ECO:0000313" key="2">
    <source>
        <dbReference type="EMBL" id="SDG95426.1"/>
    </source>
</evidence>